<name>L2GTG6_VAVCU</name>
<dbReference type="GeneID" id="19879802"/>
<organism evidence="2 3">
    <name type="scientific">Vavraia culicis (isolate floridensis)</name>
    <name type="common">Microsporidian parasite</name>
    <dbReference type="NCBI Taxonomy" id="948595"/>
    <lineage>
        <taxon>Eukaryota</taxon>
        <taxon>Fungi</taxon>
        <taxon>Fungi incertae sedis</taxon>
        <taxon>Microsporidia</taxon>
        <taxon>Pleistophoridae</taxon>
        <taxon>Vavraia</taxon>
    </lineage>
</organism>
<gene>
    <name evidence="2" type="ORF">VCUG_01933</name>
</gene>
<evidence type="ECO:0000313" key="3">
    <source>
        <dbReference type="Proteomes" id="UP000011081"/>
    </source>
</evidence>
<dbReference type="AlphaFoldDB" id="L2GTG6"/>
<dbReference type="OMA" id="RYTIESM"/>
<feature type="region of interest" description="Disordered" evidence="1">
    <location>
        <begin position="367"/>
        <end position="394"/>
    </location>
</feature>
<dbReference type="RefSeq" id="XP_008074946.1">
    <property type="nucleotide sequence ID" value="XM_008076755.1"/>
</dbReference>
<keyword evidence="3" id="KW-1185">Reference proteome</keyword>
<dbReference type="Proteomes" id="UP000011081">
    <property type="component" value="Unassembled WGS sequence"/>
</dbReference>
<accession>L2GTG6</accession>
<dbReference type="OrthoDB" id="10412886at2759"/>
<feature type="region of interest" description="Disordered" evidence="1">
    <location>
        <begin position="104"/>
        <end position="144"/>
    </location>
</feature>
<evidence type="ECO:0000256" key="1">
    <source>
        <dbReference type="SAM" id="MobiDB-lite"/>
    </source>
</evidence>
<protein>
    <submittedName>
        <fullName evidence="2">Uncharacterized protein</fullName>
    </submittedName>
</protein>
<feature type="region of interest" description="Disordered" evidence="1">
    <location>
        <begin position="408"/>
        <end position="432"/>
    </location>
</feature>
<evidence type="ECO:0000313" key="2">
    <source>
        <dbReference type="EMBL" id="ELA46603.1"/>
    </source>
</evidence>
<dbReference type="STRING" id="948595.L2GTG6"/>
<dbReference type="EMBL" id="GL877439">
    <property type="protein sequence ID" value="ELA46603.1"/>
    <property type="molecule type" value="Genomic_DNA"/>
</dbReference>
<feature type="compositionally biased region" description="Basic and acidic residues" evidence="1">
    <location>
        <begin position="121"/>
        <end position="133"/>
    </location>
</feature>
<sequence>MTIKQDDYVVIEGHGCMSAPLKIENKKCKFNRQEFNLLDLEGLEYYMAYKIENDVFTLVGESKQLEENGEKKHKEANGIEGDNDMAVIYADKFNFYEHKDNFSRNRSKYDDNDDQGSDINKNNEEEMTMEERTRRKYKNKKNEKKEKRIIVHELTPHSFHSSLTKRKKTFSLSAIAFLSFYLEKDRSVLIYDDKNALLSYTAFYKNVKNIDVVGAKQSVRKVGDYTIKYTTLSETLGFYDVIILADIHDAVENQLLCEKVHSHLNDQLVVYRRNRGDAEKCFEYLLNNKLYVNVRMSDFFCRRYTIESMHPVVRGDYNEGYVITANKVVDMSECLATDGGLVAQKETKHFSADEVKPEIVMVNKQNTDKEDTSMSSMIKSADINDATSGKRKNLEGRGLNAECEIVDLQTDKNDTENENEDVTCKRKHLSDE</sequence>
<dbReference type="VEuPathDB" id="MicrosporidiaDB:VCUG_01933"/>
<proteinExistence type="predicted"/>
<dbReference type="InParanoid" id="L2GTG6"/>
<reference evidence="3" key="1">
    <citation type="submission" date="2011-03" db="EMBL/GenBank/DDBJ databases">
        <title>The genome sequence of Vavraia culicis strain floridensis.</title>
        <authorList>
            <consortium name="The Broad Institute Genome Sequencing Platform"/>
            <person name="Cuomo C."/>
            <person name="Becnel J."/>
            <person name="Sanscrainte N."/>
            <person name="Young S.K."/>
            <person name="Zeng Q."/>
            <person name="Gargeya S."/>
            <person name="Fitzgerald M."/>
            <person name="Haas B."/>
            <person name="Abouelleil A."/>
            <person name="Alvarado L."/>
            <person name="Arachchi H.M."/>
            <person name="Berlin A."/>
            <person name="Chapman S.B."/>
            <person name="Gearin G."/>
            <person name="Goldberg J."/>
            <person name="Griggs A."/>
            <person name="Gujja S."/>
            <person name="Hansen M."/>
            <person name="Heiman D."/>
            <person name="Howarth C."/>
            <person name="Larimer J."/>
            <person name="Lui A."/>
            <person name="MacDonald P.J.P."/>
            <person name="McCowen C."/>
            <person name="Montmayeur A."/>
            <person name="Murphy C."/>
            <person name="Neiman D."/>
            <person name="Pearson M."/>
            <person name="Priest M."/>
            <person name="Roberts A."/>
            <person name="Saif S."/>
            <person name="Shea T."/>
            <person name="Sisk P."/>
            <person name="Stolte C."/>
            <person name="Sykes S."/>
            <person name="Wortman J."/>
            <person name="Nusbaum C."/>
            <person name="Birren B."/>
        </authorList>
    </citation>
    <scope>NUCLEOTIDE SEQUENCE [LARGE SCALE GENOMIC DNA]</scope>
    <source>
        <strain evidence="3">floridensis</strain>
    </source>
</reference>
<dbReference type="HOGENOM" id="CLU_634917_0_0_1"/>